<keyword evidence="4" id="KW-0808">Transferase</keyword>
<keyword evidence="6" id="KW-0735">Signal-anchor</keyword>
<evidence type="ECO:0000256" key="2">
    <source>
        <dbReference type="ARBA" id="ARBA00008661"/>
    </source>
</evidence>
<name>A0A8H3TP32_9TREE</name>
<evidence type="ECO:0000313" key="12">
    <source>
        <dbReference type="Proteomes" id="UP000620104"/>
    </source>
</evidence>
<feature type="region of interest" description="Disordered" evidence="10">
    <location>
        <begin position="224"/>
        <end position="296"/>
    </location>
</feature>
<evidence type="ECO:0000256" key="7">
    <source>
        <dbReference type="ARBA" id="ARBA00022989"/>
    </source>
</evidence>
<keyword evidence="3" id="KW-0328">Glycosyltransferase</keyword>
<comment type="similarity">
    <text evidence="2">Belongs to the glycosyltransferase 31 family.</text>
</comment>
<protein>
    <recommendedName>
        <fullName evidence="13">Glycosyltransferase family 31 protein</fullName>
    </recommendedName>
</protein>
<evidence type="ECO:0000256" key="5">
    <source>
        <dbReference type="ARBA" id="ARBA00022692"/>
    </source>
</evidence>
<evidence type="ECO:0000256" key="9">
    <source>
        <dbReference type="ARBA" id="ARBA00023136"/>
    </source>
</evidence>
<feature type="compositionally biased region" description="Polar residues" evidence="10">
    <location>
        <begin position="328"/>
        <end position="362"/>
    </location>
</feature>
<comment type="subcellular location">
    <subcellularLocation>
        <location evidence="1">Golgi apparatus membrane</location>
        <topology evidence="1">Single-pass type II membrane protein</topology>
    </subcellularLocation>
</comment>
<evidence type="ECO:0000256" key="4">
    <source>
        <dbReference type="ARBA" id="ARBA00022679"/>
    </source>
</evidence>
<evidence type="ECO:0000256" key="1">
    <source>
        <dbReference type="ARBA" id="ARBA00004323"/>
    </source>
</evidence>
<evidence type="ECO:0008006" key="13">
    <source>
        <dbReference type="Google" id="ProtNLM"/>
    </source>
</evidence>
<evidence type="ECO:0000313" key="11">
    <source>
        <dbReference type="EMBL" id="GHJ84736.1"/>
    </source>
</evidence>
<feature type="compositionally biased region" description="Basic residues" evidence="10">
    <location>
        <begin position="63"/>
        <end position="76"/>
    </location>
</feature>
<dbReference type="PANTHER" id="PTHR11214">
    <property type="entry name" value="BETA-1,3-N-ACETYLGLUCOSAMINYLTRANSFERASE"/>
    <property type="match status" value="1"/>
</dbReference>
<feature type="compositionally biased region" description="Polar residues" evidence="10">
    <location>
        <begin position="279"/>
        <end position="296"/>
    </location>
</feature>
<dbReference type="EMBL" id="BLZA01000009">
    <property type="protein sequence ID" value="GHJ84736.1"/>
    <property type="molecule type" value="Genomic_DNA"/>
</dbReference>
<feature type="region of interest" description="Disordered" evidence="10">
    <location>
        <begin position="116"/>
        <end position="136"/>
    </location>
</feature>
<feature type="region of interest" description="Disordered" evidence="10">
    <location>
        <begin position="322"/>
        <end position="368"/>
    </location>
</feature>
<dbReference type="GO" id="GO:0016758">
    <property type="term" value="F:hexosyltransferase activity"/>
    <property type="evidence" value="ECO:0007669"/>
    <property type="project" value="InterPro"/>
</dbReference>
<keyword evidence="8" id="KW-0333">Golgi apparatus</keyword>
<keyword evidence="12" id="KW-1185">Reference proteome</keyword>
<feature type="compositionally biased region" description="Basic and acidic residues" evidence="10">
    <location>
        <begin position="119"/>
        <end position="133"/>
    </location>
</feature>
<reference evidence="11" key="1">
    <citation type="submission" date="2020-07" db="EMBL/GenBank/DDBJ databases">
        <title>Draft Genome Sequence of a Deep-Sea Yeast, Naganishia (Cryptococcus) liquefaciens strain N6.</title>
        <authorList>
            <person name="Han Y.W."/>
            <person name="Kajitani R."/>
            <person name="Morimoto H."/>
            <person name="Parhat M."/>
            <person name="Tsubouchi H."/>
            <person name="Bakenova O."/>
            <person name="Ogata M."/>
            <person name="Argunhan B."/>
            <person name="Aoki R."/>
            <person name="Kajiwara S."/>
            <person name="Itoh T."/>
            <person name="Iwasaki H."/>
        </authorList>
    </citation>
    <scope>NUCLEOTIDE SEQUENCE</scope>
    <source>
        <strain evidence="11">N6</strain>
    </source>
</reference>
<dbReference type="Proteomes" id="UP000620104">
    <property type="component" value="Unassembled WGS sequence"/>
</dbReference>
<feature type="compositionally biased region" description="Acidic residues" evidence="10">
    <location>
        <begin position="258"/>
        <end position="267"/>
    </location>
</feature>
<feature type="region of interest" description="Disordered" evidence="10">
    <location>
        <begin position="704"/>
        <end position="736"/>
    </location>
</feature>
<evidence type="ECO:0000256" key="6">
    <source>
        <dbReference type="ARBA" id="ARBA00022968"/>
    </source>
</evidence>
<dbReference type="PANTHER" id="PTHR11214:SF333">
    <property type="entry name" value="GLYCOSYLTRANSFERASE FAMILY 31 PROTEIN"/>
    <property type="match status" value="1"/>
</dbReference>
<dbReference type="OrthoDB" id="2139606at2759"/>
<organism evidence="11 12">
    <name type="scientific">Naganishia liquefaciens</name>
    <dbReference type="NCBI Taxonomy" id="104408"/>
    <lineage>
        <taxon>Eukaryota</taxon>
        <taxon>Fungi</taxon>
        <taxon>Dikarya</taxon>
        <taxon>Basidiomycota</taxon>
        <taxon>Agaricomycotina</taxon>
        <taxon>Tremellomycetes</taxon>
        <taxon>Filobasidiales</taxon>
        <taxon>Filobasidiaceae</taxon>
        <taxon>Naganishia</taxon>
    </lineage>
</organism>
<gene>
    <name evidence="11" type="ORF">NliqN6_1138</name>
</gene>
<dbReference type="AlphaFoldDB" id="A0A8H3TP32"/>
<proteinExistence type="inferred from homology"/>
<keyword evidence="7" id="KW-1133">Transmembrane helix</keyword>
<feature type="region of interest" description="Disordered" evidence="10">
    <location>
        <begin position="26"/>
        <end position="76"/>
    </location>
</feature>
<evidence type="ECO:0000256" key="8">
    <source>
        <dbReference type="ARBA" id="ARBA00023034"/>
    </source>
</evidence>
<evidence type="ECO:0000256" key="10">
    <source>
        <dbReference type="SAM" id="MobiDB-lite"/>
    </source>
</evidence>
<sequence length="1058" mass="118469">MKDIVPPAPATRISISADANLELDEIRTTSETENVQHTLTKRIPDGVDASSPSSPVRKEAHRLNKKTQNSKRKRNRYSFDLGLDKNILDTSVLPSIIEAKSRESSPPLGITLSTAAQEKMTRQSDHDHEKESSSARQFHLAGDSIVGGLPELDAAQGAAFNEDMFSREYSVDRLSTSFTATADLRHPRPLSMSAASSTGTSPNISRYASPAVGYSSNASYHDSLGDSGILDPESDGLPSEGAGPNSLIDMRGRASSEIETEEDDDDDTARPFSARLPWSRTSVSGTSPGRRASNSQWPWHARRLTIDLLRDCQPVDHKIPHARKASTEHSPLNRQESETSVAARQDTLACNNNSSRSTSSYGNPMAGSERVISNTQYPDYQSLPHFGDDLLLPKAHAEPPAISFAPDLTLNRRSLRQFLNWMRRRIGLGASGVVELANEASQRVANTAGGQVRLPSTSIGSRKRSRRRANIKGRRDDTFWLVKVLRLVPTQPLAILLSLLTFGAFAVTLTITLKYLLNPDKAPLPWRDYCQSPHPSYWALQYPSDYQPTPTDHSTRLAMEKDFLTWSSPTYEPPRIINSTHAAWPFHESKDMPYSAEAPEVDKLAPVGVFVGVFTMDEGRDRRMLIRQTYGVHPKSRVPGTEGVRIKFIMGQPRARYERSVKLEMETFDDIVLLDIPENMNSGKTHAFFSWAADHAMVPHWDYSTSKPSESDGTDTPVPNPEWSSRDRLQQRSRSASVFENHLTQQRFIDGASVSHVPFPHQLDVEDMTGVPQENPWSKPVYRGERHPDYIVKADEDSFIVLGELERRLRVAPRRLTYWGYLVKNLFMAGECYALSYDLAHFVGKAETYKAMTRGAEDKLVARWLRLHPRREEISWVSEKCWIYDHPKSGTVYAHGYLFPAAVETIRHENISELPIPELALRGGKAWASSYSTVSKFGARYTPPIDDITVAQEVEALVEGSELSLLMRRAAVRNNDRSSNSEPWDASTVERIYKQRPTRRERFQNDPAERGGTAVVHYIKRPEWFLETALALLGSFSVGDKLPGSGTQPFLPAERNDL</sequence>
<accession>A0A8H3TP32</accession>
<evidence type="ECO:0000256" key="3">
    <source>
        <dbReference type="ARBA" id="ARBA00022676"/>
    </source>
</evidence>
<dbReference type="InterPro" id="IPR002659">
    <property type="entry name" value="Glyco_trans_31"/>
</dbReference>
<comment type="caution">
    <text evidence="11">The sequence shown here is derived from an EMBL/GenBank/DDBJ whole genome shotgun (WGS) entry which is preliminary data.</text>
</comment>
<keyword evidence="5" id="KW-0812">Transmembrane</keyword>
<keyword evidence="9" id="KW-0472">Membrane</keyword>
<dbReference type="GO" id="GO:0000139">
    <property type="term" value="C:Golgi membrane"/>
    <property type="evidence" value="ECO:0007669"/>
    <property type="project" value="UniProtKB-SubCell"/>
</dbReference>
<dbReference type="GO" id="GO:0051072">
    <property type="term" value="P:4,6-pyruvylated galactose residue biosynthetic process"/>
    <property type="evidence" value="ECO:0007669"/>
    <property type="project" value="TreeGrafter"/>
</dbReference>